<proteinExistence type="predicted"/>
<accession>A0A0F9CDJ0</accession>
<dbReference type="AlphaFoldDB" id="A0A0F9CDJ0"/>
<dbReference type="EMBL" id="LAZR01033663">
    <property type="protein sequence ID" value="KKL47443.1"/>
    <property type="molecule type" value="Genomic_DNA"/>
</dbReference>
<protein>
    <submittedName>
        <fullName evidence="1">Uncharacterized protein</fullName>
    </submittedName>
</protein>
<gene>
    <name evidence="1" type="ORF">LCGC14_2335480</name>
</gene>
<reference evidence="1" key="1">
    <citation type="journal article" date="2015" name="Nature">
        <title>Complex archaea that bridge the gap between prokaryotes and eukaryotes.</title>
        <authorList>
            <person name="Spang A."/>
            <person name="Saw J.H."/>
            <person name="Jorgensen S.L."/>
            <person name="Zaremba-Niedzwiedzka K."/>
            <person name="Martijn J."/>
            <person name="Lind A.E."/>
            <person name="van Eijk R."/>
            <person name="Schleper C."/>
            <person name="Guy L."/>
            <person name="Ettema T.J."/>
        </authorList>
    </citation>
    <scope>NUCLEOTIDE SEQUENCE</scope>
</reference>
<organism evidence="1">
    <name type="scientific">marine sediment metagenome</name>
    <dbReference type="NCBI Taxonomy" id="412755"/>
    <lineage>
        <taxon>unclassified sequences</taxon>
        <taxon>metagenomes</taxon>
        <taxon>ecological metagenomes</taxon>
    </lineage>
</organism>
<evidence type="ECO:0000313" key="1">
    <source>
        <dbReference type="EMBL" id="KKL47443.1"/>
    </source>
</evidence>
<name>A0A0F9CDJ0_9ZZZZ</name>
<sequence>MDKKRIARTDFDKYRDSLAVRGYASYKHYLASEAWRAFNVWYRSTKQLPQACLVCGTVPFLLHHISYKRAGQELLDDVRPLCREHHEQLHRWLANHGGRIGDFDCLLTECFGISAKEAKQKSQRFLRLGCNNKPRAVRKFLCKRCGDRMRRLHKGERICRLCRESAARAPSAA</sequence>
<comment type="caution">
    <text evidence="1">The sequence shown here is derived from an EMBL/GenBank/DDBJ whole genome shotgun (WGS) entry which is preliminary data.</text>
</comment>